<feature type="region of interest" description="Disordered" evidence="1">
    <location>
        <begin position="79"/>
        <end position="132"/>
    </location>
</feature>
<reference evidence="3 4" key="2">
    <citation type="journal article" date="2014" name="J. Gen. Appl. Microbiol.">
        <title>The early diverging ascomycetous budding yeast Saitoella complicata has three histone deacetylases belonging to the Clr6, Hos2, and Rpd3 lineages.</title>
        <authorList>
            <person name="Nishida H."/>
            <person name="Matsumoto T."/>
            <person name="Kondo S."/>
            <person name="Hamamoto M."/>
            <person name="Yoshikawa H."/>
        </authorList>
    </citation>
    <scope>NUCLEOTIDE SEQUENCE [LARGE SCALE GENOMIC DNA]</scope>
    <source>
        <strain evidence="3 4">NRRL Y-17804</strain>
    </source>
</reference>
<dbReference type="InterPro" id="IPR058345">
    <property type="entry name" value="DUF8032"/>
</dbReference>
<gene>
    <name evidence="3" type="ORF">G7K_6489-t1</name>
</gene>
<feature type="compositionally biased region" description="Low complexity" evidence="1">
    <location>
        <begin position="108"/>
        <end position="126"/>
    </location>
</feature>
<sequence length="712" mass="78714">MSEHHQVLDLTPTPFHHTGSPYNVPTSPPPPWRFAAGSSSHQRYYGYAHGPQLLGHEKPRPRSIEEAVGGSQSLLLQDQDQESMRTSSHHALSSSSIGHGYDQRPHSQHTLSPSSHHTLSSSPAPTGSVEYQNGSSYSYAGAEYTHRSNSWHSHWDPRPDLALPAPPNHPVSWLPPPPNSLSSPVGWRYQPPAAPPPPNSRNGAVMVDPVPQEPMLFSYHRGGGGYQLPILRESGKGQGIFFAPIVLGDGHEPSSSSVGDEEVEGHETSVQDAQMRSGLEDERVVFVSGKAGSTTGATPAPVDVSNIDPVAMILTDAAVLGHHAGSPTLNRSGGGRPTTAPRKSRINDTPKQAGIQQTPSITSGPLPADRVKVTEDTNGNTLLSFTYSLQRHKTLYTILTDISSCPPPSGLSEDFKKDHCVYPKAVVSDESEYKGVRWRYETECNRLAWGLCWVNPCLRGRRGLIQRAVDSWRNKEPGMRSRRIKKAAKRMADEEDEVGNPKKAKVVTELTKIPVLGGDVDQLGSWEALAAGIPEREVEVDTALADGAEEAEVIMKTVHKKTGPKYLLMADPLRPGARVRVKVLVSHVNLVAIPDDFRRKHCLFRSAFGINREDLDEVQKAEYDLKMMFNELGWRLAWANIRVFADRPLYLARAVDMWRRRLAEVRQDPTEDIGGKFGDWLKLGPPRTAKEEFLSRRRHEMRVESEGEDEVR</sequence>
<dbReference type="OrthoDB" id="5599902at2759"/>
<keyword evidence="4" id="KW-1185">Reference proteome</keyword>
<dbReference type="Pfam" id="PF26087">
    <property type="entry name" value="DUF8032"/>
    <property type="match status" value="2"/>
</dbReference>
<evidence type="ECO:0000313" key="4">
    <source>
        <dbReference type="Proteomes" id="UP000033140"/>
    </source>
</evidence>
<organism evidence="3 4">
    <name type="scientific">Saitoella complicata (strain BCRC 22490 / CBS 7301 / JCM 7358 / NBRC 10748 / NRRL Y-17804)</name>
    <dbReference type="NCBI Taxonomy" id="698492"/>
    <lineage>
        <taxon>Eukaryota</taxon>
        <taxon>Fungi</taxon>
        <taxon>Dikarya</taxon>
        <taxon>Ascomycota</taxon>
        <taxon>Taphrinomycotina</taxon>
        <taxon>Taphrinomycotina incertae sedis</taxon>
        <taxon>Saitoella</taxon>
    </lineage>
</organism>
<protein>
    <recommendedName>
        <fullName evidence="2">DUF8032 domain-containing protein</fullName>
    </recommendedName>
</protein>
<comment type="caution">
    <text evidence="3">The sequence shown here is derived from an EMBL/GenBank/DDBJ whole genome shotgun (WGS) entry which is preliminary data.</text>
</comment>
<dbReference type="PANTHER" id="PTHR22949">
    <property type="entry name" value="WHITE COLLAR 2 PROTEIN WC2"/>
    <property type="match status" value="1"/>
</dbReference>
<proteinExistence type="predicted"/>
<feature type="region of interest" description="Disordered" evidence="1">
    <location>
        <begin position="1"/>
        <end position="37"/>
    </location>
</feature>
<feature type="domain" description="DUF8032" evidence="2">
    <location>
        <begin position="577"/>
        <end position="661"/>
    </location>
</feature>
<feature type="region of interest" description="Disordered" evidence="1">
    <location>
        <begin position="324"/>
        <end position="369"/>
    </location>
</feature>
<dbReference type="EMBL" id="BACD03000068">
    <property type="protein sequence ID" value="GAO52411.1"/>
    <property type="molecule type" value="Genomic_DNA"/>
</dbReference>
<evidence type="ECO:0000256" key="1">
    <source>
        <dbReference type="SAM" id="MobiDB-lite"/>
    </source>
</evidence>
<evidence type="ECO:0000313" key="3">
    <source>
        <dbReference type="EMBL" id="GAO52411.1"/>
    </source>
</evidence>
<accession>A0A0E9NRW5</accession>
<dbReference type="RefSeq" id="XP_019020925.1">
    <property type="nucleotide sequence ID" value="XM_019168174.1"/>
</dbReference>
<feature type="compositionally biased region" description="Low complexity" evidence="1">
    <location>
        <begin position="79"/>
        <end position="99"/>
    </location>
</feature>
<evidence type="ECO:0000259" key="2">
    <source>
        <dbReference type="Pfam" id="PF26087"/>
    </source>
</evidence>
<reference evidence="3 4" key="3">
    <citation type="journal article" date="2015" name="Genome Announc.">
        <title>Draft Genome Sequence of the Archiascomycetous Yeast Saitoella complicata.</title>
        <authorList>
            <person name="Yamauchi K."/>
            <person name="Kondo S."/>
            <person name="Hamamoto M."/>
            <person name="Takahashi Y."/>
            <person name="Ogura Y."/>
            <person name="Hayashi T."/>
            <person name="Nishida H."/>
        </authorList>
    </citation>
    <scope>NUCLEOTIDE SEQUENCE [LARGE SCALE GENOMIC DNA]</scope>
    <source>
        <strain evidence="3 4">NRRL Y-17804</strain>
    </source>
</reference>
<dbReference type="AlphaFoldDB" id="A0A0E9NRW5"/>
<dbReference type="Proteomes" id="UP000033140">
    <property type="component" value="Unassembled WGS sequence"/>
</dbReference>
<name>A0A0E9NRW5_SAICN</name>
<reference evidence="3 4" key="1">
    <citation type="journal article" date="2011" name="J. Gen. Appl. Microbiol.">
        <title>Draft genome sequencing of the enigmatic yeast Saitoella complicata.</title>
        <authorList>
            <person name="Nishida H."/>
            <person name="Hamamoto M."/>
            <person name="Sugiyama J."/>
        </authorList>
    </citation>
    <scope>NUCLEOTIDE SEQUENCE [LARGE SCALE GENOMIC DNA]</scope>
    <source>
        <strain evidence="3 4">NRRL Y-17804</strain>
    </source>
</reference>
<dbReference type="STRING" id="698492.A0A0E9NRW5"/>
<dbReference type="PANTHER" id="PTHR22949:SF0">
    <property type="entry name" value="RE27538P"/>
    <property type="match status" value="1"/>
</dbReference>
<feature type="domain" description="DUF8032" evidence="2">
    <location>
        <begin position="382"/>
        <end position="475"/>
    </location>
</feature>
<feature type="compositionally biased region" description="Polar residues" evidence="1">
    <location>
        <begin position="347"/>
        <end position="363"/>
    </location>
</feature>